<organism evidence="3 4">
    <name type="scientific">Xylocopa violacea</name>
    <name type="common">Violet carpenter bee</name>
    <name type="synonym">Apis violacea</name>
    <dbReference type="NCBI Taxonomy" id="135666"/>
    <lineage>
        <taxon>Eukaryota</taxon>
        <taxon>Metazoa</taxon>
        <taxon>Ecdysozoa</taxon>
        <taxon>Arthropoda</taxon>
        <taxon>Hexapoda</taxon>
        <taxon>Insecta</taxon>
        <taxon>Pterygota</taxon>
        <taxon>Neoptera</taxon>
        <taxon>Endopterygota</taxon>
        <taxon>Hymenoptera</taxon>
        <taxon>Apocrita</taxon>
        <taxon>Aculeata</taxon>
        <taxon>Apoidea</taxon>
        <taxon>Anthophila</taxon>
        <taxon>Apidae</taxon>
        <taxon>Xylocopa</taxon>
        <taxon>Xylocopa</taxon>
    </lineage>
</organism>
<dbReference type="PANTHER" id="PTHR13939:SF0">
    <property type="entry name" value="NMN AMIDOHYDROLASE-LIKE PROTEIN YFAY"/>
    <property type="match status" value="1"/>
</dbReference>
<dbReference type="EMBL" id="CAXAJV020001292">
    <property type="protein sequence ID" value="CAL7941569.1"/>
    <property type="molecule type" value="Genomic_DNA"/>
</dbReference>
<dbReference type="Pfam" id="PF00994">
    <property type="entry name" value="MoCF_biosynth"/>
    <property type="match status" value="1"/>
</dbReference>
<dbReference type="Pfam" id="PF24102">
    <property type="entry name" value="FLAD1_M"/>
    <property type="match status" value="1"/>
</dbReference>
<dbReference type="Gene3D" id="3.40.50.620">
    <property type="entry name" value="HUPs"/>
    <property type="match status" value="1"/>
</dbReference>
<evidence type="ECO:0000259" key="2">
    <source>
        <dbReference type="SMART" id="SM00852"/>
    </source>
</evidence>
<dbReference type="PANTHER" id="PTHR13939">
    <property type="entry name" value="NICOTINAMIDE-NUCLEOTIDE AMIDOHYDROLASE PNCC"/>
    <property type="match status" value="1"/>
</dbReference>
<dbReference type="CDD" id="cd00885">
    <property type="entry name" value="cinA"/>
    <property type="match status" value="1"/>
</dbReference>
<keyword evidence="4" id="KW-1185">Reference proteome</keyword>
<dbReference type="Proteomes" id="UP001642520">
    <property type="component" value="Unassembled WGS sequence"/>
</dbReference>
<dbReference type="InterPro" id="IPR036425">
    <property type="entry name" value="MoaB/Mog-like_dom_sf"/>
</dbReference>
<dbReference type="InterPro" id="IPR050101">
    <property type="entry name" value="CinA"/>
</dbReference>
<comment type="similarity">
    <text evidence="1">In the N-terminal section; belongs to the MoaB/Mog family.</text>
</comment>
<dbReference type="SUPFAM" id="SSF52402">
    <property type="entry name" value="Adenine nucleotide alpha hydrolases-like"/>
    <property type="match status" value="1"/>
</dbReference>
<dbReference type="SUPFAM" id="SSF53218">
    <property type="entry name" value="Molybdenum cofactor biosynthesis proteins"/>
    <property type="match status" value="1"/>
</dbReference>
<evidence type="ECO:0000313" key="4">
    <source>
        <dbReference type="Proteomes" id="UP001642520"/>
    </source>
</evidence>
<dbReference type="SMART" id="SM00852">
    <property type="entry name" value="MoCF_biosynth"/>
    <property type="match status" value="1"/>
</dbReference>
<evidence type="ECO:0000313" key="3">
    <source>
        <dbReference type="EMBL" id="CAL7941569.1"/>
    </source>
</evidence>
<sequence>MINLYYRIIKQLLKCRWRTSINGTIFRLKSSGEHPTAGIIVIGDEILKAQVKDVNCYYACKLLYKHGVKVQKILVIRDDLREIAKEIKECSKMFNYVFTSGGIGPTHDDVTYEAVAIAFDDKLHYHPTLVDIIKNRFGCETSFPSPAYKMAYIPTKSVLKFGRNEVTGQPLAYPCVTIQNVYIFPGSPVFFEMSFTALCKALFANNKSFAFTEIYINAMEDTFADILSAVAQEYSNVSFGSYPERNRYYKVRVTIESGNEKDTETARKMFCDRIPTNVLVHYDHTPHIDCLSKYEMMVEKSQHRSVYEYSFKKFVNYYQKPEEVLIYLDGSVESILTIHLARVANNKLQQTNTKIRAISFKSDTSKFGMNAFLNELSKRYNIELYILENDEIDITLIVKNFIILRPELRMLLLGKRSKGNEREIYNNLARLNDNNSVPVQVHFPLSDWTDEDVVNFTRSLCLPYHTTET</sequence>
<accession>A0ABP1NKK8</accession>
<dbReference type="Gene3D" id="3.40.980.10">
    <property type="entry name" value="MoaB/Mog-like domain"/>
    <property type="match status" value="1"/>
</dbReference>
<dbReference type="InterPro" id="IPR056596">
    <property type="entry name" value="FLAD1_M"/>
</dbReference>
<protein>
    <recommendedName>
        <fullName evidence="2">MoaB/Mog domain-containing protein</fullName>
    </recommendedName>
</protein>
<evidence type="ECO:0000256" key="1">
    <source>
        <dbReference type="ARBA" id="ARBA00007589"/>
    </source>
</evidence>
<proteinExistence type="inferred from homology"/>
<reference evidence="3 4" key="1">
    <citation type="submission" date="2024-08" db="EMBL/GenBank/DDBJ databases">
        <authorList>
            <person name="Will J Nash"/>
            <person name="Angela Man"/>
            <person name="Seanna McTaggart"/>
            <person name="Kendall Baker"/>
            <person name="Tom Barker"/>
            <person name="Leah Catchpole"/>
            <person name="Alex Durrant"/>
            <person name="Karim Gharbi"/>
            <person name="Naomi Irish"/>
            <person name="Gemy Kaithakottil"/>
            <person name="Debby Ku"/>
            <person name="Aaliyah Providence"/>
            <person name="Felix Shaw"/>
            <person name="David Swarbreck"/>
            <person name="Chris Watkins"/>
            <person name="Ann M. McCartney"/>
            <person name="Giulio Formenti"/>
            <person name="Alice Mouton"/>
            <person name="Noel Vella"/>
            <person name="Bjorn M von Reumont"/>
            <person name="Adriana Vella"/>
            <person name="Wilfried Haerty"/>
        </authorList>
    </citation>
    <scope>NUCLEOTIDE SEQUENCE [LARGE SCALE GENOMIC DNA]</scope>
</reference>
<dbReference type="InterPro" id="IPR001453">
    <property type="entry name" value="MoaB/Mog_dom"/>
</dbReference>
<feature type="domain" description="MoaB/Mog" evidence="2">
    <location>
        <begin position="38"/>
        <end position="205"/>
    </location>
</feature>
<dbReference type="InterPro" id="IPR014729">
    <property type="entry name" value="Rossmann-like_a/b/a_fold"/>
</dbReference>
<name>A0ABP1NKK8_XYLVO</name>
<gene>
    <name evidence="3" type="ORF">XYLVIOL_LOCUS5072</name>
</gene>
<comment type="caution">
    <text evidence="3">The sequence shown here is derived from an EMBL/GenBank/DDBJ whole genome shotgun (WGS) entry which is preliminary data.</text>
</comment>